<name>A0ABU5C4R5_9BACI</name>
<dbReference type="Proteomes" id="UP001281447">
    <property type="component" value="Unassembled WGS sequence"/>
</dbReference>
<sequence>MKKLLIAVFMLIILGFCVFGYAASNKPVTNDAVNEDGQTIITNLN</sequence>
<dbReference type="RefSeq" id="WP_390354942.1">
    <property type="nucleotide sequence ID" value="NZ_JBHUIZ010000006.1"/>
</dbReference>
<evidence type="ECO:0000313" key="1">
    <source>
        <dbReference type="EMBL" id="MDY0394322.1"/>
    </source>
</evidence>
<evidence type="ECO:0008006" key="3">
    <source>
        <dbReference type="Google" id="ProtNLM"/>
    </source>
</evidence>
<proteinExistence type="predicted"/>
<evidence type="ECO:0000313" key="2">
    <source>
        <dbReference type="Proteomes" id="UP001281447"/>
    </source>
</evidence>
<dbReference type="EMBL" id="JAWDIP010000003">
    <property type="protein sequence ID" value="MDY0394322.1"/>
    <property type="molecule type" value="Genomic_DNA"/>
</dbReference>
<accession>A0ABU5C4R5</accession>
<gene>
    <name evidence="1" type="ORF">RWE15_07355</name>
</gene>
<keyword evidence="2" id="KW-1185">Reference proteome</keyword>
<organism evidence="1 2">
    <name type="scientific">Tigheibacillus halophilus</name>
    <dbReference type="NCBI Taxonomy" id="361280"/>
    <lineage>
        <taxon>Bacteria</taxon>
        <taxon>Bacillati</taxon>
        <taxon>Bacillota</taxon>
        <taxon>Bacilli</taxon>
        <taxon>Bacillales</taxon>
        <taxon>Bacillaceae</taxon>
        <taxon>Tigheibacillus</taxon>
    </lineage>
</organism>
<protein>
    <recommendedName>
        <fullName evidence="3">Phr family secreted Rap phosphatase inhibitor</fullName>
    </recommendedName>
</protein>
<comment type="caution">
    <text evidence="1">The sequence shown here is derived from an EMBL/GenBank/DDBJ whole genome shotgun (WGS) entry which is preliminary data.</text>
</comment>
<reference evidence="1 2" key="1">
    <citation type="submission" date="2023-10" db="EMBL/GenBank/DDBJ databases">
        <title>Virgibacillus halophilus 5B73C genome.</title>
        <authorList>
            <person name="Miliotis G."/>
            <person name="Sengupta P."/>
            <person name="Hameed A."/>
            <person name="Chuvochina M."/>
            <person name="Mcdonagh F."/>
            <person name="Simpson A.C."/>
            <person name="Singh N.K."/>
            <person name="Rekha P.D."/>
            <person name="Raman K."/>
            <person name="Hugenholtz P."/>
            <person name="Venkateswaran K."/>
        </authorList>
    </citation>
    <scope>NUCLEOTIDE SEQUENCE [LARGE SCALE GENOMIC DNA]</scope>
    <source>
        <strain evidence="1 2">5B73C</strain>
    </source>
</reference>